<evidence type="ECO:0000313" key="2">
    <source>
        <dbReference type="Proteomes" id="UP001154282"/>
    </source>
</evidence>
<dbReference type="EMBL" id="CAMGYJ010000003">
    <property type="protein sequence ID" value="CAI0389739.1"/>
    <property type="molecule type" value="Genomic_DNA"/>
</dbReference>
<comment type="caution">
    <text evidence="1">The sequence shown here is derived from an EMBL/GenBank/DDBJ whole genome shotgun (WGS) entry which is preliminary data.</text>
</comment>
<evidence type="ECO:0000313" key="1">
    <source>
        <dbReference type="EMBL" id="CAI0389739.1"/>
    </source>
</evidence>
<dbReference type="Proteomes" id="UP001154282">
    <property type="component" value="Unassembled WGS sequence"/>
</dbReference>
<name>A0AAV0HZD8_9ROSI</name>
<sequence>MSTEAVSPTFSWFEKNRDLSEVHPKLWLSMARWIELK</sequence>
<proteinExistence type="predicted"/>
<protein>
    <submittedName>
        <fullName evidence="1">Uncharacterized protein</fullName>
    </submittedName>
</protein>
<dbReference type="AlphaFoldDB" id="A0AAV0HZD8"/>
<reference evidence="1" key="1">
    <citation type="submission" date="2022-08" db="EMBL/GenBank/DDBJ databases">
        <authorList>
            <person name="Gutierrez-Valencia J."/>
        </authorList>
    </citation>
    <scope>NUCLEOTIDE SEQUENCE</scope>
</reference>
<accession>A0AAV0HZD8</accession>
<organism evidence="1 2">
    <name type="scientific">Linum tenue</name>
    <dbReference type="NCBI Taxonomy" id="586396"/>
    <lineage>
        <taxon>Eukaryota</taxon>
        <taxon>Viridiplantae</taxon>
        <taxon>Streptophyta</taxon>
        <taxon>Embryophyta</taxon>
        <taxon>Tracheophyta</taxon>
        <taxon>Spermatophyta</taxon>
        <taxon>Magnoliopsida</taxon>
        <taxon>eudicotyledons</taxon>
        <taxon>Gunneridae</taxon>
        <taxon>Pentapetalae</taxon>
        <taxon>rosids</taxon>
        <taxon>fabids</taxon>
        <taxon>Malpighiales</taxon>
        <taxon>Linaceae</taxon>
        <taxon>Linum</taxon>
    </lineage>
</organism>
<gene>
    <name evidence="1" type="ORF">LITE_LOCUS6411</name>
</gene>
<keyword evidence="2" id="KW-1185">Reference proteome</keyword>